<dbReference type="GO" id="GO:0016628">
    <property type="term" value="F:oxidoreductase activity, acting on the CH-CH group of donors, NAD or NADP as acceptor"/>
    <property type="evidence" value="ECO:0007669"/>
    <property type="project" value="InterPro"/>
</dbReference>
<dbReference type="EnsemblBacteria" id="ACK42145">
    <property type="protein sequence ID" value="ACK42145"/>
    <property type="gene ID" value="Dtur_0864"/>
</dbReference>
<protein>
    <submittedName>
        <fullName evidence="2">Geranylgeranyl reductase</fullName>
    </submittedName>
</protein>
<evidence type="ECO:0000259" key="1">
    <source>
        <dbReference type="Pfam" id="PF22578"/>
    </source>
</evidence>
<dbReference type="PANTHER" id="PTHR42685:SF22">
    <property type="entry name" value="CONDITIONED MEDIUM FACTOR RECEPTOR 1"/>
    <property type="match status" value="1"/>
</dbReference>
<dbReference type="InterPro" id="IPR050407">
    <property type="entry name" value="Geranylgeranyl_reductase"/>
</dbReference>
<dbReference type="RefSeq" id="WP_012583229.1">
    <property type="nucleotide sequence ID" value="NC_011661.1"/>
</dbReference>
<dbReference type="Proteomes" id="UP000007719">
    <property type="component" value="Chromosome"/>
</dbReference>
<keyword evidence="3" id="KW-1185">Reference proteome</keyword>
<dbReference type="InterPro" id="IPR036188">
    <property type="entry name" value="FAD/NAD-bd_sf"/>
</dbReference>
<dbReference type="AlphaFoldDB" id="B8E062"/>
<reference evidence="3" key="1">
    <citation type="journal article" date="2016" name="Front. Microbiol.">
        <title>The complete genome sequence of hyperthermophile Dictyoglomus turgidum DSM 6724 reveals a specialized carbohydrate fermentor.</title>
        <authorList>
            <person name="Brumm P.J."/>
            <person name="Gowda K."/>
            <person name="Robb F.T."/>
            <person name="Mead D.A."/>
        </authorList>
    </citation>
    <scope>NUCLEOTIDE SEQUENCE [LARGE SCALE GENOMIC DNA]</scope>
    <source>
        <strain evidence="3">DSM 6724 / Z-1310</strain>
    </source>
</reference>
<evidence type="ECO:0000313" key="3">
    <source>
        <dbReference type="Proteomes" id="UP000007719"/>
    </source>
</evidence>
<dbReference type="SUPFAM" id="SSF51905">
    <property type="entry name" value="FAD/NAD(P)-binding domain"/>
    <property type="match status" value="1"/>
</dbReference>
<dbReference type="Gene3D" id="3.30.9.10">
    <property type="entry name" value="D-Amino Acid Oxidase, subunit A, domain 2"/>
    <property type="match status" value="1"/>
</dbReference>
<feature type="domain" description="Digeranylgeranylglycerophospholipid reductase catalytic" evidence="1">
    <location>
        <begin position="169"/>
        <end position="246"/>
    </location>
</feature>
<proteinExistence type="predicted"/>
<organism evidence="2 3">
    <name type="scientific">Dictyoglomus turgidum (strain DSM 6724 / Z-1310)</name>
    <dbReference type="NCBI Taxonomy" id="515635"/>
    <lineage>
        <taxon>Bacteria</taxon>
        <taxon>Pseudomonadati</taxon>
        <taxon>Dictyoglomota</taxon>
        <taxon>Dictyoglomia</taxon>
        <taxon>Dictyoglomales</taxon>
        <taxon>Dictyoglomaceae</taxon>
        <taxon>Dictyoglomus</taxon>
    </lineage>
</organism>
<dbReference type="InterPro" id="IPR011777">
    <property type="entry name" value="Geranylgeranyl_Rdtase_fam"/>
</dbReference>
<dbReference type="eggNOG" id="COG0644">
    <property type="taxonomic scope" value="Bacteria"/>
</dbReference>
<dbReference type="STRING" id="515635.Dtur_0864"/>
<name>B8E062_DICTD</name>
<gene>
    <name evidence="2" type="ordered locus">Dtur_0864</name>
</gene>
<dbReference type="InterPro" id="IPR054715">
    <property type="entry name" value="GGR_cat"/>
</dbReference>
<sequence length="396" mass="44953">MIWDLVIIGGGPVGSFAGYLAGNHNLKTLIVEEHNKIGEPLHCLGKLSVHAFEEFPLPHEPIRSNLKGGYFFFPNGNFIKLKKANPDSYILDRSLFDIMLAKMAEKNGCTFLMSAKAIGIEKENNKTKLIVEEKGKRKEIETRVIINAEGAKRQFAKKLGLRINPYLVSLQYEVTGLELLDNECVEVYLGLEYSKGFFLWISPYGDMAKIGVAVKPSENPKIYLDKFINTLKKTRNLKPEILRTYGGIIPILGPYEEYLYPNIIIIGDAAGYNKSTTGGGIYFGLYGAQIAIEQVKKYLKDSNINHLKVFPKLTYKKFGKELKFTKIARKFLDQLSDENLNEIYKIINSEEIIRTIENFGDTAYQTSILKIVPKLLKNKDFYRVLKLTPKLLDSLF</sequence>
<evidence type="ECO:0000313" key="2">
    <source>
        <dbReference type="EMBL" id="ACK42145.1"/>
    </source>
</evidence>
<dbReference type="InParanoid" id="B8E062"/>
<dbReference type="Pfam" id="PF22578">
    <property type="entry name" value="GGR_cat"/>
    <property type="match status" value="1"/>
</dbReference>
<dbReference type="PANTHER" id="PTHR42685">
    <property type="entry name" value="GERANYLGERANYL DIPHOSPHATE REDUCTASE"/>
    <property type="match status" value="1"/>
</dbReference>
<dbReference type="EMBL" id="CP001251">
    <property type="protein sequence ID" value="ACK42145.1"/>
    <property type="molecule type" value="Genomic_DNA"/>
</dbReference>
<accession>B8E062</accession>
<dbReference type="KEGG" id="dtu:Dtur_0864"/>
<dbReference type="Gene3D" id="3.50.50.60">
    <property type="entry name" value="FAD/NAD(P)-binding domain"/>
    <property type="match status" value="1"/>
</dbReference>
<dbReference type="OrthoDB" id="9806565at2"/>
<dbReference type="Pfam" id="PF12831">
    <property type="entry name" value="FAD_oxidored"/>
    <property type="match status" value="1"/>
</dbReference>
<dbReference type="NCBIfam" id="TIGR02032">
    <property type="entry name" value="GG-red-SF"/>
    <property type="match status" value="1"/>
</dbReference>
<dbReference type="HOGENOM" id="CLU_024648_0_1_0"/>
<dbReference type="PATRIC" id="fig|515635.4.peg.902"/>